<evidence type="ECO:0000313" key="7">
    <source>
        <dbReference type="Proteomes" id="UP000887569"/>
    </source>
</evidence>
<evidence type="ECO:0000256" key="1">
    <source>
        <dbReference type="ARBA" id="ARBA00008078"/>
    </source>
</evidence>
<dbReference type="CDD" id="cd22363">
    <property type="entry name" value="tRNA-intron_lyase_C"/>
    <property type="match status" value="1"/>
</dbReference>
<dbReference type="GO" id="GO:0005634">
    <property type="term" value="C:nucleus"/>
    <property type="evidence" value="ECO:0007669"/>
    <property type="project" value="UniProtKB-ARBA"/>
</dbReference>
<comment type="catalytic activity">
    <reaction evidence="3">
        <text>pretRNA = a 3'-half-tRNA molecule with a 5'-OH end + a 5'-half-tRNA molecule with a 2',3'-cyclic phosphate end + an intron with a 2',3'-cyclic phosphate and a 5'-hydroxyl terminus.</text>
        <dbReference type="EC" id="4.6.1.16"/>
    </reaction>
</comment>
<feature type="domain" description="tRNA intron endonuclease N-terminal" evidence="6">
    <location>
        <begin position="222"/>
        <end position="259"/>
    </location>
</feature>
<feature type="domain" description="tRNA intron endonuclease catalytic" evidence="5">
    <location>
        <begin position="270"/>
        <end position="344"/>
    </location>
</feature>
<evidence type="ECO:0000259" key="6">
    <source>
        <dbReference type="Pfam" id="PF02778"/>
    </source>
</evidence>
<feature type="compositionally biased region" description="Basic and acidic residues" evidence="4">
    <location>
        <begin position="133"/>
        <end position="142"/>
    </location>
</feature>
<dbReference type="Gene3D" id="3.40.1350.10">
    <property type="match status" value="1"/>
</dbReference>
<feature type="compositionally biased region" description="Basic and acidic residues" evidence="4">
    <location>
        <begin position="170"/>
        <end position="201"/>
    </location>
</feature>
<dbReference type="Pfam" id="PF02778">
    <property type="entry name" value="tRNA_int_endo_N"/>
    <property type="match status" value="1"/>
</dbReference>
<evidence type="ECO:0000259" key="5">
    <source>
        <dbReference type="Pfam" id="PF01974"/>
    </source>
</evidence>
<evidence type="ECO:0000313" key="8">
    <source>
        <dbReference type="WBParaSite" id="PgR024_g111_t02"/>
    </source>
</evidence>
<dbReference type="AlphaFoldDB" id="A0A915B4E6"/>
<name>A0A915B4E6_PARUN</name>
<dbReference type="InterPro" id="IPR011856">
    <property type="entry name" value="tRNA_endonuc-like_dom_sf"/>
</dbReference>
<dbReference type="GO" id="GO:0005737">
    <property type="term" value="C:cytoplasm"/>
    <property type="evidence" value="ECO:0007669"/>
    <property type="project" value="TreeGrafter"/>
</dbReference>
<dbReference type="PANTHER" id="PTHR21227:SF0">
    <property type="entry name" value="TRNA-SPLICING ENDONUCLEASE SUBUNIT SEN2"/>
    <property type="match status" value="1"/>
</dbReference>
<dbReference type="InterPro" id="IPR006676">
    <property type="entry name" value="tRNA_splic"/>
</dbReference>
<dbReference type="InterPro" id="IPR006678">
    <property type="entry name" value="tRNA_intron_Endonuc_N"/>
</dbReference>
<dbReference type="GO" id="GO:0003676">
    <property type="term" value="F:nucleic acid binding"/>
    <property type="evidence" value="ECO:0007669"/>
    <property type="project" value="InterPro"/>
</dbReference>
<evidence type="ECO:0000256" key="4">
    <source>
        <dbReference type="SAM" id="MobiDB-lite"/>
    </source>
</evidence>
<dbReference type="InterPro" id="IPR036167">
    <property type="entry name" value="tRNA_intron_Endo_cat-like_sf"/>
</dbReference>
<dbReference type="InterPro" id="IPR006677">
    <property type="entry name" value="tRNA_intron_Endonuc_cat-like"/>
</dbReference>
<sequence>MYFLRGNDRNCFQEVMDLMYFERKRGVPNDYRSPIIVPSGNYNGVLFAGEVLISDPKEASDLNDMGCFGCFIERREPIITPECFRIERKTLRSADKANKLETKKRALRLAVIEKSNEIHEKATSTTVSSMDVSSREADKVSTDETPFASGVSSEPSRNLDTPTDSSFEAVAEKSDRVDSGGDKDKPASHAREENMDARSEVYENEGNDENTKRMESWANMISKDRRLRLGMEEAMYLMYDLNVLEVSAAGKQLSVDDLWRRFYSYAGTSFVKRYACYRSLRRLGWVVRPGLPYGVDFMLYCDGPEYHHSSAAVRLLGEHIDATLFSALNRALNNMKKTLVQVRVDIPMGLPLGQSVKCVERVNVEYLTVTACRLQNEGSG</sequence>
<dbReference type="NCBIfam" id="TIGR00324">
    <property type="entry name" value="endA"/>
    <property type="match status" value="1"/>
</dbReference>
<feature type="compositionally biased region" description="Polar residues" evidence="4">
    <location>
        <begin position="150"/>
        <end position="166"/>
    </location>
</feature>
<dbReference type="PANTHER" id="PTHR21227">
    <property type="entry name" value="TRNA-SPLICING ENDONUCLEASE SUBUNIT SEN2"/>
    <property type="match status" value="1"/>
</dbReference>
<organism evidence="7 8">
    <name type="scientific">Parascaris univalens</name>
    <name type="common">Nematode worm</name>
    <dbReference type="NCBI Taxonomy" id="6257"/>
    <lineage>
        <taxon>Eukaryota</taxon>
        <taxon>Metazoa</taxon>
        <taxon>Ecdysozoa</taxon>
        <taxon>Nematoda</taxon>
        <taxon>Chromadorea</taxon>
        <taxon>Rhabditida</taxon>
        <taxon>Spirurina</taxon>
        <taxon>Ascaridomorpha</taxon>
        <taxon>Ascaridoidea</taxon>
        <taxon>Ascarididae</taxon>
        <taxon>Parascaris</taxon>
    </lineage>
</organism>
<keyword evidence="7" id="KW-1185">Reference proteome</keyword>
<dbReference type="WBParaSite" id="PgR024_g111_t02">
    <property type="protein sequence ID" value="PgR024_g111_t02"/>
    <property type="gene ID" value="PgR024_g111"/>
</dbReference>
<dbReference type="SUPFAM" id="SSF53032">
    <property type="entry name" value="tRNA-intron endonuclease catalytic domain-like"/>
    <property type="match status" value="1"/>
</dbReference>
<dbReference type="Pfam" id="PF01974">
    <property type="entry name" value="tRNA_int_endo"/>
    <property type="match status" value="1"/>
</dbReference>
<comment type="similarity">
    <text evidence="1">Belongs to the tRNA-intron endonuclease family.</text>
</comment>
<feature type="region of interest" description="Disordered" evidence="4">
    <location>
        <begin position="121"/>
        <end position="210"/>
    </location>
</feature>
<feature type="compositionally biased region" description="Low complexity" evidence="4">
    <location>
        <begin position="123"/>
        <end position="132"/>
    </location>
</feature>
<proteinExistence type="inferred from homology"/>
<reference evidence="8" key="1">
    <citation type="submission" date="2022-11" db="UniProtKB">
        <authorList>
            <consortium name="WormBaseParasite"/>
        </authorList>
    </citation>
    <scope>IDENTIFICATION</scope>
</reference>
<accession>A0A915B4E6</accession>
<protein>
    <recommendedName>
        <fullName evidence="2">tRNA-intron lyase</fullName>
        <ecNumber evidence="2">4.6.1.16</ecNumber>
    </recommendedName>
</protein>
<dbReference type="GO" id="GO:0000213">
    <property type="term" value="F:tRNA-intron lyase activity"/>
    <property type="evidence" value="ECO:0007669"/>
    <property type="project" value="UniProtKB-EC"/>
</dbReference>
<dbReference type="GO" id="GO:0006388">
    <property type="term" value="P:tRNA splicing, via endonucleolytic cleavage and ligation"/>
    <property type="evidence" value="ECO:0007669"/>
    <property type="project" value="InterPro"/>
</dbReference>
<dbReference type="Proteomes" id="UP000887569">
    <property type="component" value="Unplaced"/>
</dbReference>
<evidence type="ECO:0000256" key="2">
    <source>
        <dbReference type="ARBA" id="ARBA00012573"/>
    </source>
</evidence>
<dbReference type="EC" id="4.6.1.16" evidence="2"/>
<evidence type="ECO:0000256" key="3">
    <source>
        <dbReference type="ARBA" id="ARBA00034031"/>
    </source>
</evidence>